<evidence type="ECO:0000313" key="3">
    <source>
        <dbReference type="EMBL" id="CAE7265383.1"/>
    </source>
</evidence>
<dbReference type="Gene3D" id="2.60.40.150">
    <property type="entry name" value="C2 domain"/>
    <property type="match status" value="1"/>
</dbReference>
<dbReference type="EMBL" id="CAJNIZ010008224">
    <property type="protein sequence ID" value="CAE7265383.1"/>
    <property type="molecule type" value="Genomic_DNA"/>
</dbReference>
<dbReference type="InterPro" id="IPR000008">
    <property type="entry name" value="C2_dom"/>
</dbReference>
<comment type="caution">
    <text evidence="3">The sequence shown here is derived from an EMBL/GenBank/DDBJ whole genome shotgun (WGS) entry which is preliminary data.</text>
</comment>
<keyword evidence="1" id="KW-0472">Membrane</keyword>
<feature type="domain" description="C2" evidence="2">
    <location>
        <begin position="121"/>
        <end position="204"/>
    </location>
</feature>
<gene>
    <name evidence="3" type="ORF">SPIL2461_LOCUS5708</name>
</gene>
<dbReference type="CDD" id="cd00030">
    <property type="entry name" value="C2"/>
    <property type="match status" value="1"/>
</dbReference>
<name>A0A812MSU1_SYMPI</name>
<dbReference type="AlphaFoldDB" id="A0A812MSU1"/>
<sequence>MIMLWAVPFLRPFRYCCETRLHKVYPVITVVNFILLGLTLHSLKSITFNDLFFALVTGFEEAVEKTEQLLLGVAALVAICVVWKFKDRVFEVLGVENAASLFGDFRDWATCWSMKRFHPVELFIWKVEGLPSARLHSLNDVFCEVSLGYNVAMKTRVHHRAGHSCVFKETLQLNFDPYDTEHRLTISIKSQEVVGAADIVQLQLGAEQVRRLEERMEGAASRTIGWGSKADPAVWAPSNFQCMDLVPAGKIYLRFVKAD</sequence>
<keyword evidence="1" id="KW-1133">Transmembrane helix</keyword>
<dbReference type="Proteomes" id="UP000649617">
    <property type="component" value="Unassembled WGS sequence"/>
</dbReference>
<evidence type="ECO:0000313" key="4">
    <source>
        <dbReference type="Proteomes" id="UP000649617"/>
    </source>
</evidence>
<proteinExistence type="predicted"/>
<reference evidence="3" key="1">
    <citation type="submission" date="2021-02" db="EMBL/GenBank/DDBJ databases">
        <authorList>
            <person name="Dougan E. K."/>
            <person name="Rhodes N."/>
            <person name="Thang M."/>
            <person name="Chan C."/>
        </authorList>
    </citation>
    <scope>NUCLEOTIDE SEQUENCE</scope>
</reference>
<feature type="transmembrane region" description="Helical" evidence="1">
    <location>
        <begin position="24"/>
        <end position="43"/>
    </location>
</feature>
<dbReference type="SUPFAM" id="SSF49562">
    <property type="entry name" value="C2 domain (Calcium/lipid-binding domain, CaLB)"/>
    <property type="match status" value="1"/>
</dbReference>
<keyword evidence="1" id="KW-0812">Transmembrane</keyword>
<accession>A0A812MSU1</accession>
<keyword evidence="4" id="KW-1185">Reference proteome</keyword>
<organism evidence="3 4">
    <name type="scientific">Symbiodinium pilosum</name>
    <name type="common">Dinoflagellate</name>
    <dbReference type="NCBI Taxonomy" id="2952"/>
    <lineage>
        <taxon>Eukaryota</taxon>
        <taxon>Sar</taxon>
        <taxon>Alveolata</taxon>
        <taxon>Dinophyceae</taxon>
        <taxon>Suessiales</taxon>
        <taxon>Symbiodiniaceae</taxon>
        <taxon>Symbiodinium</taxon>
    </lineage>
</organism>
<dbReference type="Pfam" id="PF00168">
    <property type="entry name" value="C2"/>
    <property type="match status" value="1"/>
</dbReference>
<dbReference type="OrthoDB" id="426305at2759"/>
<evidence type="ECO:0000259" key="2">
    <source>
        <dbReference type="Pfam" id="PF00168"/>
    </source>
</evidence>
<dbReference type="InterPro" id="IPR035892">
    <property type="entry name" value="C2_domain_sf"/>
</dbReference>
<evidence type="ECO:0000256" key="1">
    <source>
        <dbReference type="SAM" id="Phobius"/>
    </source>
</evidence>
<protein>
    <recommendedName>
        <fullName evidence="2">C2 domain-containing protein</fullName>
    </recommendedName>
</protein>